<comment type="similarity">
    <text evidence="1">Belongs to the putative lipase ROG1 family.</text>
</comment>
<accession>A0A8H3EN60</accession>
<dbReference type="Gene3D" id="1.25.40.20">
    <property type="entry name" value="Ankyrin repeat-containing domain"/>
    <property type="match status" value="3"/>
</dbReference>
<dbReference type="InterPro" id="IPR007751">
    <property type="entry name" value="DUF676_lipase-like"/>
</dbReference>
<dbReference type="Pfam" id="PF12796">
    <property type="entry name" value="Ank_2"/>
    <property type="match status" value="3"/>
</dbReference>
<name>A0A8H3EN60_9LECA</name>
<dbReference type="SMART" id="SM00248">
    <property type="entry name" value="ANK"/>
    <property type="match status" value="10"/>
</dbReference>
<dbReference type="OrthoDB" id="163438at2759"/>
<evidence type="ECO:0000256" key="4">
    <source>
        <dbReference type="SAM" id="MobiDB-lite"/>
    </source>
</evidence>
<dbReference type="InterPro" id="IPR056884">
    <property type="entry name" value="NPHP3-like_N"/>
</dbReference>
<dbReference type="Gene3D" id="3.40.50.300">
    <property type="entry name" value="P-loop containing nucleotide triphosphate hydrolases"/>
    <property type="match status" value="1"/>
</dbReference>
<dbReference type="PANTHER" id="PTHR10039">
    <property type="entry name" value="AMELOGENIN"/>
    <property type="match status" value="1"/>
</dbReference>
<sequence>MGCLCFSRDDSDGVEHDSPPRPLSISMVHSGDRRQRSSISAPVPAPIVRVPEPKGALAPVPSTGPKPPKREGLSLLSSPVLDDEFGKTYELDVIAVHGLNGHPRDTWTNSKADNGIFWLQDLLPKALPGARIFTYGYDSRLFWSPSTGDIDTYAKALLDCLNLERPQSSAQSSRPIVFICHSLGGLVCKKSLIIANEKQNRYQSILDSTRAIFFFGTPHRGSDFADTAHVLSTFVEPFNSELLLGKGKSVRSDLLQDLAPKSKTLEKLCEAFVDRADQVGCIITFFELNKMRGRIIVPRSSAVIGIANENAVPVAADHSQICRIRDEDELSYRMIVQECQKLGSGLPEKLRQLNLEEQQCLNSLALSIFMEPPGAEITPAKDTCEWILSVQQFNTWLDGLPPVLWISGELGCGKTTLMSFLRYKLLGKGAVVDHTGNSVANTSIICSFFCDHRNKDLANATVILQGLVWDIVSQRRDLIHHALRHYNSSRAWTYLNLWRVFQGILNDPRTSSVYVIIDALDECDRKDRVNLLGDLGKYLENKSNTANCRINFVLSSRPAVIGILPGLKAKPSCLELDQDPDLIQHMATDIRRFVLDDLLCDNQFSSRHDSDGSVRLEALADKIATKSDGSFLWASLILKDLHAISFIGEVEDFISKCPPDLYGVYWESLAKVGHNRRKVVVKSLHIMLAARRPLTVAEFKIALAVESGHQALETLQRAIAERLENIFSYLQDILGSLIRITETTITLRHQSVKDFLLNRLGAPQDSRQPKTQEYSSDLSDAFRMSMNEAENTLTECCVGFLNLEDFAKKRSSRDEDREIWADSGLGAIFFSGENTPKSPDSVSYEYDHKYPEPQIPFFEYAASNWGLHYASCEPAGEELTNTTLKLSTRTNTLANWSHQFRRSYRGCDNLPESLDALIVAAYFGQTTMVRRLTSNNDFKSSWSAALTWASRMGHLDIVKILIELGTPCIGEMLDGRSAFSWATASGFLEIVDMLLGCDRDLINVKEDSGCCPLILAVDSGHLEMVEKLLGSEDIDVNLRSNDGAAAIHFAINGPNHSATELEILRKLLCDLRVDITVRDRHDRSFLSYAAEYGATEAIQELLNSAERQDEIERLLDDKGDEKGLSPLSHAAWMGRSDTVRLLCKTKRIDSQLRSVDKLDGDNVFHLAAKRQHVKVIQELGNYYPEGVNSRDVTGRTPLSVAMWGTSADLLHALLDLGAKINLADFNWKTPISYGVEKIELVKTLVDCGADLNLPDKDGHTPLWWARHKDGNLQAQLMDLGARL</sequence>
<dbReference type="PROSITE" id="PS50088">
    <property type="entry name" value="ANK_REPEAT"/>
    <property type="match status" value="2"/>
</dbReference>
<dbReference type="PROSITE" id="PS50297">
    <property type="entry name" value="ANK_REP_REGION"/>
    <property type="match status" value="1"/>
</dbReference>
<dbReference type="PROSITE" id="PS50837">
    <property type="entry name" value="NACHT"/>
    <property type="match status" value="1"/>
</dbReference>
<dbReference type="Pfam" id="PF24883">
    <property type="entry name" value="NPHP3_N"/>
    <property type="match status" value="1"/>
</dbReference>
<evidence type="ECO:0000256" key="1">
    <source>
        <dbReference type="ARBA" id="ARBA00007920"/>
    </source>
</evidence>
<comment type="caution">
    <text evidence="6">The sequence shown here is derived from an EMBL/GenBank/DDBJ whole genome shotgun (WGS) entry which is preliminary data.</text>
</comment>
<dbReference type="PANTHER" id="PTHR10039:SF17">
    <property type="entry name" value="FUNGAL STAND N-TERMINAL GOODBYE DOMAIN-CONTAINING PROTEIN-RELATED"/>
    <property type="match status" value="1"/>
</dbReference>
<proteinExistence type="inferred from homology"/>
<feature type="region of interest" description="Disordered" evidence="4">
    <location>
        <begin position="1"/>
        <end position="74"/>
    </location>
</feature>
<organism evidence="6 7">
    <name type="scientific">Alectoria fallacina</name>
    <dbReference type="NCBI Taxonomy" id="1903189"/>
    <lineage>
        <taxon>Eukaryota</taxon>
        <taxon>Fungi</taxon>
        <taxon>Dikarya</taxon>
        <taxon>Ascomycota</taxon>
        <taxon>Pezizomycotina</taxon>
        <taxon>Lecanoromycetes</taxon>
        <taxon>OSLEUM clade</taxon>
        <taxon>Lecanoromycetidae</taxon>
        <taxon>Lecanorales</taxon>
        <taxon>Lecanorineae</taxon>
        <taxon>Parmeliaceae</taxon>
        <taxon>Alectoria</taxon>
    </lineage>
</organism>
<dbReference type="Proteomes" id="UP000664203">
    <property type="component" value="Unassembled WGS sequence"/>
</dbReference>
<keyword evidence="3" id="KW-0040">ANK repeat</keyword>
<dbReference type="InterPro" id="IPR036770">
    <property type="entry name" value="Ankyrin_rpt-contain_sf"/>
</dbReference>
<dbReference type="InterPro" id="IPR027417">
    <property type="entry name" value="P-loop_NTPase"/>
</dbReference>
<dbReference type="SUPFAM" id="SSF52540">
    <property type="entry name" value="P-loop containing nucleoside triphosphate hydrolases"/>
    <property type="match status" value="1"/>
</dbReference>
<dbReference type="SUPFAM" id="SSF53474">
    <property type="entry name" value="alpha/beta-Hydrolases"/>
    <property type="match status" value="1"/>
</dbReference>
<gene>
    <name evidence="6" type="ORF">ALECFALPRED_005190</name>
</gene>
<evidence type="ECO:0000256" key="3">
    <source>
        <dbReference type="PROSITE-ProRule" id="PRU00023"/>
    </source>
</evidence>
<protein>
    <recommendedName>
        <fullName evidence="5">NACHT domain-containing protein</fullName>
    </recommendedName>
</protein>
<feature type="repeat" description="ANK" evidence="3">
    <location>
        <begin position="1008"/>
        <end position="1041"/>
    </location>
</feature>
<feature type="repeat" description="ANK" evidence="3">
    <location>
        <begin position="1193"/>
        <end position="1225"/>
    </location>
</feature>
<dbReference type="EMBL" id="CAJPDR010000032">
    <property type="protein sequence ID" value="CAF9908997.1"/>
    <property type="molecule type" value="Genomic_DNA"/>
</dbReference>
<dbReference type="InterPro" id="IPR002110">
    <property type="entry name" value="Ankyrin_rpt"/>
</dbReference>
<dbReference type="InterPro" id="IPR007111">
    <property type="entry name" value="NACHT_NTPase"/>
</dbReference>
<dbReference type="InterPro" id="IPR029058">
    <property type="entry name" value="AB_hydrolase_fold"/>
</dbReference>
<evidence type="ECO:0000259" key="5">
    <source>
        <dbReference type="PROSITE" id="PS50837"/>
    </source>
</evidence>
<dbReference type="Gene3D" id="3.40.50.1820">
    <property type="entry name" value="alpha/beta hydrolase"/>
    <property type="match status" value="1"/>
</dbReference>
<dbReference type="Pfam" id="PF05057">
    <property type="entry name" value="DUF676"/>
    <property type="match status" value="1"/>
</dbReference>
<dbReference type="SUPFAM" id="SSF48403">
    <property type="entry name" value="Ankyrin repeat"/>
    <property type="match status" value="1"/>
</dbReference>
<evidence type="ECO:0000313" key="7">
    <source>
        <dbReference type="Proteomes" id="UP000664203"/>
    </source>
</evidence>
<evidence type="ECO:0000256" key="2">
    <source>
        <dbReference type="ARBA" id="ARBA00022737"/>
    </source>
</evidence>
<feature type="domain" description="NACHT" evidence="5">
    <location>
        <begin position="402"/>
        <end position="558"/>
    </location>
</feature>
<reference evidence="6" key="1">
    <citation type="submission" date="2021-03" db="EMBL/GenBank/DDBJ databases">
        <authorList>
            <person name="Tagirdzhanova G."/>
        </authorList>
    </citation>
    <scope>NUCLEOTIDE SEQUENCE</scope>
</reference>
<keyword evidence="7" id="KW-1185">Reference proteome</keyword>
<keyword evidence="2" id="KW-0677">Repeat</keyword>
<feature type="compositionally biased region" description="Basic and acidic residues" evidence="4">
    <location>
        <begin position="7"/>
        <end position="19"/>
    </location>
</feature>
<evidence type="ECO:0000313" key="6">
    <source>
        <dbReference type="EMBL" id="CAF9908997.1"/>
    </source>
</evidence>